<proteinExistence type="predicted"/>
<dbReference type="AlphaFoldDB" id="A0A9Q0ZHI7"/>
<evidence type="ECO:0000313" key="1">
    <source>
        <dbReference type="EMBL" id="KAJ6734653.1"/>
    </source>
</evidence>
<accession>A0A9Q0ZHI7</accession>
<organism evidence="1 2">
    <name type="scientific">Salix purpurea</name>
    <name type="common">Purple osier willow</name>
    <dbReference type="NCBI Taxonomy" id="77065"/>
    <lineage>
        <taxon>Eukaryota</taxon>
        <taxon>Viridiplantae</taxon>
        <taxon>Streptophyta</taxon>
        <taxon>Embryophyta</taxon>
        <taxon>Tracheophyta</taxon>
        <taxon>Spermatophyta</taxon>
        <taxon>Magnoliopsida</taxon>
        <taxon>eudicotyledons</taxon>
        <taxon>Gunneridae</taxon>
        <taxon>Pentapetalae</taxon>
        <taxon>rosids</taxon>
        <taxon>fabids</taxon>
        <taxon>Malpighiales</taxon>
        <taxon>Salicaceae</taxon>
        <taxon>Saliceae</taxon>
        <taxon>Salix</taxon>
    </lineage>
</organism>
<evidence type="ECO:0000313" key="2">
    <source>
        <dbReference type="Proteomes" id="UP001151532"/>
    </source>
</evidence>
<reference evidence="1" key="2">
    <citation type="journal article" date="2023" name="Int. J. Mol. Sci.">
        <title>De Novo Assembly and Annotation of 11 Diverse Shrub Willow (Salix) Genomes Reveals Novel Gene Organization in Sex-Linked Regions.</title>
        <authorList>
            <person name="Hyden B."/>
            <person name="Feng K."/>
            <person name="Yates T.B."/>
            <person name="Jawdy S."/>
            <person name="Cereghino C."/>
            <person name="Smart L.B."/>
            <person name="Muchero W."/>
        </authorList>
    </citation>
    <scope>NUCLEOTIDE SEQUENCE</scope>
    <source>
        <tissue evidence="1">Shoot tip</tissue>
    </source>
</reference>
<keyword evidence="2" id="KW-1185">Reference proteome</keyword>
<dbReference type="Proteomes" id="UP001151532">
    <property type="component" value="Chromosome 17"/>
</dbReference>
<reference evidence="1" key="1">
    <citation type="submission" date="2022-11" db="EMBL/GenBank/DDBJ databases">
        <authorList>
            <person name="Hyden B.L."/>
            <person name="Feng K."/>
            <person name="Yates T."/>
            <person name="Jawdy S."/>
            <person name="Smart L.B."/>
            <person name="Muchero W."/>
        </authorList>
    </citation>
    <scope>NUCLEOTIDE SEQUENCE</scope>
    <source>
        <tissue evidence="1">Shoot tip</tissue>
    </source>
</reference>
<dbReference type="EMBL" id="JAPFFK010000011">
    <property type="protein sequence ID" value="KAJ6734653.1"/>
    <property type="molecule type" value="Genomic_DNA"/>
</dbReference>
<sequence>MEGKAVTMQLPRGGHFVSWRRQGGGWPGMGEGEEKEEVWPLVAPSCTCGRRKQNGKGGLRLVRRRRKRAGGMGMEVTKERGR</sequence>
<gene>
    <name evidence="1" type="ORF">OIU79_001842</name>
</gene>
<comment type="caution">
    <text evidence="1">The sequence shown here is derived from an EMBL/GenBank/DDBJ whole genome shotgun (WGS) entry which is preliminary data.</text>
</comment>
<protein>
    <submittedName>
        <fullName evidence="1">Uncharacterized protein</fullName>
    </submittedName>
</protein>
<name>A0A9Q0ZHI7_SALPP</name>